<comment type="similarity">
    <text evidence="1">Belongs to the leucine-binding protein family.</text>
</comment>
<gene>
    <name evidence="4" type="ORF">ACFPOE_05155</name>
</gene>
<dbReference type="PROSITE" id="PS51257">
    <property type="entry name" value="PROKAR_LIPOPROTEIN"/>
    <property type="match status" value="1"/>
</dbReference>
<name>A0ABW0NA75_9BURK</name>
<dbReference type="InterPro" id="IPR028081">
    <property type="entry name" value="Leu-bd"/>
</dbReference>
<dbReference type="Proteomes" id="UP001596037">
    <property type="component" value="Unassembled WGS sequence"/>
</dbReference>
<proteinExistence type="inferred from homology"/>
<dbReference type="PANTHER" id="PTHR30483:SF6">
    <property type="entry name" value="PERIPLASMIC BINDING PROTEIN OF ABC TRANSPORTER FOR NATURAL AMINO ACIDS"/>
    <property type="match status" value="1"/>
</dbReference>
<reference evidence="5" key="1">
    <citation type="journal article" date="2019" name="Int. J. Syst. Evol. Microbiol.">
        <title>The Global Catalogue of Microorganisms (GCM) 10K type strain sequencing project: providing services to taxonomists for standard genome sequencing and annotation.</title>
        <authorList>
            <consortium name="The Broad Institute Genomics Platform"/>
            <consortium name="The Broad Institute Genome Sequencing Center for Infectious Disease"/>
            <person name="Wu L."/>
            <person name="Ma J."/>
        </authorList>
    </citation>
    <scope>NUCLEOTIDE SEQUENCE [LARGE SCALE GENOMIC DNA]</scope>
    <source>
        <strain evidence="5">CCUG 57401</strain>
    </source>
</reference>
<dbReference type="Gene3D" id="3.40.50.2300">
    <property type="match status" value="2"/>
</dbReference>
<sequence length="404" mass="43280">MKTWSIALLVTSVLLSSCSDWEGQPRKARAQRAESATGDIVVGVVWPTDGPKADLWQGIDLATREINAAGGVLGRKLRIVKADDAGSLAKGRLVAQEFADNHDMVAVIGHLYSFISLPASAIYQAGGLVYITPGATAYKINSQGFDLVFRSIASNRNLGIQLADYMYGKGYRRVAMLYEKTTNTQSLANYFEQHARDLGITIVDRRRYLQGSEDFTGQISSWKDLYAIDAIFLAARLQEGSSFISQARRLGLSQPVVSGEGLDSPAILTNKDAQGVVVPEEISAAGKAGAPYKHFVGLYEGAYHKLPGTYPVVGYDALYLLANSMRTANSTVPDKVAAALHATKGWQGAAGSFTFDATGDIPDKKIGVKKVDHGRFVDLSCGPDMRCDADAAAVPDARPAGKAP</sequence>
<evidence type="ECO:0000256" key="2">
    <source>
        <dbReference type="ARBA" id="ARBA00022729"/>
    </source>
</evidence>
<evidence type="ECO:0000313" key="5">
    <source>
        <dbReference type="Proteomes" id="UP001596037"/>
    </source>
</evidence>
<organism evidence="4 5">
    <name type="scientific">Caenimonas terrae</name>
    <dbReference type="NCBI Taxonomy" id="696074"/>
    <lineage>
        <taxon>Bacteria</taxon>
        <taxon>Pseudomonadati</taxon>
        <taxon>Pseudomonadota</taxon>
        <taxon>Betaproteobacteria</taxon>
        <taxon>Burkholderiales</taxon>
        <taxon>Comamonadaceae</taxon>
        <taxon>Caenimonas</taxon>
    </lineage>
</organism>
<comment type="caution">
    <text evidence="4">The sequence shown here is derived from an EMBL/GenBank/DDBJ whole genome shotgun (WGS) entry which is preliminary data.</text>
</comment>
<dbReference type="SUPFAM" id="SSF53822">
    <property type="entry name" value="Periplasmic binding protein-like I"/>
    <property type="match status" value="1"/>
</dbReference>
<keyword evidence="2" id="KW-0732">Signal</keyword>
<evidence type="ECO:0000313" key="4">
    <source>
        <dbReference type="EMBL" id="MFC5496916.1"/>
    </source>
</evidence>
<keyword evidence="5" id="KW-1185">Reference proteome</keyword>
<dbReference type="CDD" id="cd06344">
    <property type="entry name" value="PBP1_ABC_HAAT-like"/>
    <property type="match status" value="1"/>
</dbReference>
<dbReference type="PANTHER" id="PTHR30483">
    <property type="entry name" value="LEUCINE-SPECIFIC-BINDING PROTEIN"/>
    <property type="match status" value="1"/>
</dbReference>
<dbReference type="InterPro" id="IPR051010">
    <property type="entry name" value="BCAA_transport"/>
</dbReference>
<feature type="domain" description="Leucine-binding protein" evidence="3">
    <location>
        <begin position="40"/>
        <end position="363"/>
    </location>
</feature>
<dbReference type="RefSeq" id="WP_376848948.1">
    <property type="nucleotide sequence ID" value="NZ_JBHSMF010000003.1"/>
</dbReference>
<evidence type="ECO:0000259" key="3">
    <source>
        <dbReference type="Pfam" id="PF13458"/>
    </source>
</evidence>
<accession>A0ABW0NA75</accession>
<dbReference type="Pfam" id="PF13458">
    <property type="entry name" value="Peripla_BP_6"/>
    <property type="match status" value="1"/>
</dbReference>
<dbReference type="EMBL" id="JBHSMF010000003">
    <property type="protein sequence ID" value="MFC5496916.1"/>
    <property type="molecule type" value="Genomic_DNA"/>
</dbReference>
<protein>
    <submittedName>
        <fullName evidence="4">ABC transporter substrate-binding protein</fullName>
    </submittedName>
</protein>
<dbReference type="InterPro" id="IPR028082">
    <property type="entry name" value="Peripla_BP_I"/>
</dbReference>
<evidence type="ECO:0000256" key="1">
    <source>
        <dbReference type="ARBA" id="ARBA00010062"/>
    </source>
</evidence>